<feature type="binding site" evidence="10">
    <location>
        <position position="12"/>
    </location>
    <ligand>
        <name>Ca(2+)</name>
        <dbReference type="ChEBI" id="CHEBI:29108"/>
        <label>1</label>
    </ligand>
</feature>
<evidence type="ECO:0000256" key="8">
    <source>
        <dbReference type="ARBA" id="ARBA00023004"/>
    </source>
</evidence>
<reference evidence="15" key="1">
    <citation type="submission" date="2024-03" db="EMBL/GenBank/DDBJ databases">
        <title>WGS assembly of Saponaria officinalis var. Norfolk2.</title>
        <authorList>
            <person name="Jenkins J."/>
            <person name="Shu S."/>
            <person name="Grimwood J."/>
            <person name="Barry K."/>
            <person name="Goodstein D."/>
            <person name="Schmutz J."/>
            <person name="Leebens-Mack J."/>
            <person name="Osbourn A."/>
        </authorList>
    </citation>
    <scope>NUCLEOTIDE SEQUENCE [LARGE SCALE GENOMIC DNA]</scope>
    <source>
        <strain evidence="15">JIC</strain>
    </source>
</reference>
<evidence type="ECO:0000259" key="14">
    <source>
        <dbReference type="PROSITE" id="PS50873"/>
    </source>
</evidence>
<evidence type="ECO:0000256" key="13">
    <source>
        <dbReference type="RuleBase" id="RU004241"/>
    </source>
</evidence>
<evidence type="ECO:0000313" key="16">
    <source>
        <dbReference type="Proteomes" id="UP001443914"/>
    </source>
</evidence>
<evidence type="ECO:0000313" key="15">
    <source>
        <dbReference type="EMBL" id="KAK9665881.1"/>
    </source>
</evidence>
<dbReference type="PROSITE" id="PS00436">
    <property type="entry name" value="PEROXIDASE_2"/>
    <property type="match status" value="1"/>
</dbReference>
<dbReference type="InterPro" id="IPR010255">
    <property type="entry name" value="Haem_peroxidase_sf"/>
</dbReference>
<evidence type="ECO:0000256" key="4">
    <source>
        <dbReference type="ARBA" id="ARBA00022559"/>
    </source>
</evidence>
<dbReference type="AlphaFoldDB" id="A0AAW1GTX9"/>
<feature type="binding site" evidence="10">
    <location>
        <position position="21"/>
    </location>
    <ligand>
        <name>Ca(2+)</name>
        <dbReference type="ChEBI" id="CHEBI:29108"/>
        <label>1</label>
    </ligand>
</feature>
<comment type="cofactor">
    <cofactor evidence="2">
        <name>heme b</name>
        <dbReference type="ChEBI" id="CHEBI:60344"/>
    </cofactor>
</comment>
<dbReference type="PANTHER" id="PTHR31388">
    <property type="entry name" value="PEROXIDASE 72-RELATED"/>
    <property type="match status" value="1"/>
</dbReference>
<dbReference type="GO" id="GO:0006979">
    <property type="term" value="P:response to oxidative stress"/>
    <property type="evidence" value="ECO:0007669"/>
    <property type="project" value="InterPro"/>
</dbReference>
<keyword evidence="7" id="KW-0560">Oxidoreductase</keyword>
<comment type="similarity">
    <text evidence="13">Belongs to the peroxidase family.</text>
</comment>
<dbReference type="GO" id="GO:0020037">
    <property type="term" value="F:heme binding"/>
    <property type="evidence" value="ECO:0007669"/>
    <property type="project" value="InterPro"/>
</dbReference>
<keyword evidence="16" id="KW-1185">Reference proteome</keyword>
<evidence type="ECO:0000256" key="6">
    <source>
        <dbReference type="ARBA" id="ARBA00022723"/>
    </source>
</evidence>
<evidence type="ECO:0000256" key="11">
    <source>
        <dbReference type="PIRSR" id="PIRSR600823-4"/>
    </source>
</evidence>
<proteinExistence type="inferred from homology"/>
<dbReference type="SUPFAM" id="SSF48113">
    <property type="entry name" value="Heme-dependent peroxidases"/>
    <property type="match status" value="1"/>
</dbReference>
<evidence type="ECO:0000256" key="7">
    <source>
        <dbReference type="ARBA" id="ARBA00023002"/>
    </source>
</evidence>
<evidence type="ECO:0000256" key="10">
    <source>
        <dbReference type="PIRSR" id="PIRSR600823-3"/>
    </source>
</evidence>
<evidence type="ECO:0000256" key="2">
    <source>
        <dbReference type="ARBA" id="ARBA00001970"/>
    </source>
</evidence>
<dbReference type="GO" id="GO:0140825">
    <property type="term" value="F:lactoperoxidase activity"/>
    <property type="evidence" value="ECO:0007669"/>
    <property type="project" value="UniProtKB-EC"/>
</dbReference>
<evidence type="ECO:0000256" key="1">
    <source>
        <dbReference type="ARBA" id="ARBA00000189"/>
    </source>
</evidence>
<evidence type="ECO:0000256" key="5">
    <source>
        <dbReference type="ARBA" id="ARBA00022617"/>
    </source>
</evidence>
<comment type="catalytic activity">
    <reaction evidence="1">
        <text>2 a phenolic donor + H2O2 = 2 a phenolic radical donor + 2 H2O</text>
        <dbReference type="Rhea" id="RHEA:56136"/>
        <dbReference type="ChEBI" id="CHEBI:15377"/>
        <dbReference type="ChEBI" id="CHEBI:16240"/>
        <dbReference type="ChEBI" id="CHEBI:139520"/>
        <dbReference type="ChEBI" id="CHEBI:139521"/>
        <dbReference type="EC" id="1.11.1.7"/>
    </reaction>
</comment>
<dbReference type="PANTHER" id="PTHR31388:SF5">
    <property type="entry name" value="PEROXIDASE"/>
    <property type="match status" value="1"/>
</dbReference>
<feature type="binding site" evidence="10">
    <location>
        <position position="19"/>
    </location>
    <ligand>
        <name>Ca(2+)</name>
        <dbReference type="ChEBI" id="CHEBI:29108"/>
        <label>1</label>
    </ligand>
</feature>
<dbReference type="EC" id="1.11.1.7" evidence="3"/>
<evidence type="ECO:0000256" key="12">
    <source>
        <dbReference type="PIRSR" id="PIRSR600823-5"/>
    </source>
</evidence>
<keyword evidence="8" id="KW-0408">Iron</keyword>
<dbReference type="InterPro" id="IPR019794">
    <property type="entry name" value="Peroxidases_AS"/>
</dbReference>
<dbReference type="InterPro" id="IPR002016">
    <property type="entry name" value="Haem_peroxidase"/>
</dbReference>
<dbReference type="GO" id="GO:0046872">
    <property type="term" value="F:metal ion binding"/>
    <property type="evidence" value="ECO:0007669"/>
    <property type="project" value="UniProtKB-KW"/>
</dbReference>
<gene>
    <name evidence="15" type="ORF">RND81_14G142600</name>
</gene>
<organism evidence="15 16">
    <name type="scientific">Saponaria officinalis</name>
    <name type="common">Common soapwort</name>
    <name type="synonym">Lychnis saponaria</name>
    <dbReference type="NCBI Taxonomy" id="3572"/>
    <lineage>
        <taxon>Eukaryota</taxon>
        <taxon>Viridiplantae</taxon>
        <taxon>Streptophyta</taxon>
        <taxon>Embryophyta</taxon>
        <taxon>Tracheophyta</taxon>
        <taxon>Spermatophyta</taxon>
        <taxon>Magnoliopsida</taxon>
        <taxon>eudicotyledons</taxon>
        <taxon>Gunneridae</taxon>
        <taxon>Pentapetalae</taxon>
        <taxon>Caryophyllales</taxon>
        <taxon>Caryophyllaceae</taxon>
        <taxon>Caryophylleae</taxon>
        <taxon>Saponaria</taxon>
    </lineage>
</organism>
<dbReference type="Pfam" id="PF00141">
    <property type="entry name" value="peroxidase"/>
    <property type="match status" value="1"/>
</dbReference>
<keyword evidence="12" id="KW-1015">Disulfide bond</keyword>
<feature type="site" description="Transition state stabilizer" evidence="11">
    <location>
        <position position="7"/>
    </location>
</feature>
<feature type="active site" description="Proton acceptor" evidence="9">
    <location>
        <position position="11"/>
    </location>
</feature>
<dbReference type="PRINTS" id="PR00461">
    <property type="entry name" value="PLPEROXIDASE"/>
</dbReference>
<keyword evidence="10" id="KW-0106">Calcium</keyword>
<accession>A0AAW1GTX9</accession>
<evidence type="ECO:0000256" key="9">
    <source>
        <dbReference type="PIRSR" id="PIRSR600823-1"/>
    </source>
</evidence>
<feature type="disulfide bond" evidence="12">
    <location>
        <begin position="13"/>
        <end position="18"/>
    </location>
</feature>
<sequence length="76" mass="7967">MGASILRLHFHDCFVNGCDGSILLEDTSSLTGEKTAFANRGGSARGFEVIDAIKTNVETSCNATCCYGGVPLPIVN</sequence>
<name>A0AAW1GTX9_SAPOF</name>
<feature type="binding site" evidence="10">
    <location>
        <position position="17"/>
    </location>
    <ligand>
        <name>Ca(2+)</name>
        <dbReference type="ChEBI" id="CHEBI:29108"/>
        <label>1</label>
    </ligand>
</feature>
<dbReference type="Gene3D" id="1.10.520.10">
    <property type="match status" value="1"/>
</dbReference>
<keyword evidence="5" id="KW-0349">Heme</keyword>
<keyword evidence="6 10" id="KW-0479">Metal-binding</keyword>
<comment type="cofactor">
    <cofactor evidence="10">
        <name>Ca(2+)</name>
        <dbReference type="ChEBI" id="CHEBI:29108"/>
    </cofactor>
    <text evidence="10">Binds 2 calcium ions per subunit.</text>
</comment>
<comment type="caution">
    <text evidence="15">The sequence shown here is derived from an EMBL/GenBank/DDBJ whole genome shotgun (WGS) entry which is preliminary data.</text>
</comment>
<dbReference type="PROSITE" id="PS50873">
    <property type="entry name" value="PEROXIDASE_4"/>
    <property type="match status" value="1"/>
</dbReference>
<feature type="binding site" evidence="10">
    <location>
        <position position="15"/>
    </location>
    <ligand>
        <name>Ca(2+)</name>
        <dbReference type="ChEBI" id="CHEBI:29108"/>
        <label>1</label>
    </ligand>
</feature>
<evidence type="ECO:0000256" key="3">
    <source>
        <dbReference type="ARBA" id="ARBA00012313"/>
    </source>
</evidence>
<keyword evidence="4" id="KW-0575">Peroxidase</keyword>
<dbReference type="InterPro" id="IPR000823">
    <property type="entry name" value="Peroxidase_pln"/>
</dbReference>
<protein>
    <recommendedName>
        <fullName evidence="3">peroxidase</fullName>
        <ecNumber evidence="3">1.11.1.7</ecNumber>
    </recommendedName>
</protein>
<feature type="domain" description="Plant heme peroxidase family profile" evidence="14">
    <location>
        <begin position="1"/>
        <end position="61"/>
    </location>
</feature>
<dbReference type="EMBL" id="JBDFQZ010000014">
    <property type="protein sequence ID" value="KAK9665881.1"/>
    <property type="molecule type" value="Genomic_DNA"/>
</dbReference>
<feature type="binding site" evidence="10">
    <location>
        <position position="33"/>
    </location>
    <ligand>
        <name>Ca(2+)</name>
        <dbReference type="ChEBI" id="CHEBI:29108"/>
        <label>1</label>
    </ligand>
</feature>
<dbReference type="Proteomes" id="UP001443914">
    <property type="component" value="Unassembled WGS sequence"/>
</dbReference>